<organism evidence="1">
    <name type="scientific">marine sediment metagenome</name>
    <dbReference type="NCBI Taxonomy" id="412755"/>
    <lineage>
        <taxon>unclassified sequences</taxon>
        <taxon>metagenomes</taxon>
        <taxon>ecological metagenomes</taxon>
    </lineage>
</organism>
<evidence type="ECO:0000313" key="1">
    <source>
        <dbReference type="EMBL" id="KKN76972.1"/>
    </source>
</evidence>
<gene>
    <name evidence="1" type="ORF">LCGC14_0364640</name>
</gene>
<protein>
    <submittedName>
        <fullName evidence="1">Uncharacterized protein</fullName>
    </submittedName>
</protein>
<sequence>MKMKVLLVIIGIAFLVTAFFIDRLPKKEEERLWLQCNTTKTSDSTHTISARVIKIGDSKIYGRKQFEYKTRNVDYIVSYQKAYKEMWNWYADIVNKE</sequence>
<proteinExistence type="predicted"/>
<comment type="caution">
    <text evidence="1">The sequence shown here is derived from an EMBL/GenBank/DDBJ whole genome shotgun (WGS) entry which is preliminary data.</text>
</comment>
<dbReference type="AlphaFoldDB" id="A0A0F9TPT7"/>
<reference evidence="1" key="1">
    <citation type="journal article" date="2015" name="Nature">
        <title>Complex archaea that bridge the gap between prokaryotes and eukaryotes.</title>
        <authorList>
            <person name="Spang A."/>
            <person name="Saw J.H."/>
            <person name="Jorgensen S.L."/>
            <person name="Zaremba-Niedzwiedzka K."/>
            <person name="Martijn J."/>
            <person name="Lind A.E."/>
            <person name="van Eijk R."/>
            <person name="Schleper C."/>
            <person name="Guy L."/>
            <person name="Ettema T.J."/>
        </authorList>
    </citation>
    <scope>NUCLEOTIDE SEQUENCE</scope>
</reference>
<dbReference type="EMBL" id="LAZR01000286">
    <property type="protein sequence ID" value="KKN76972.1"/>
    <property type="molecule type" value="Genomic_DNA"/>
</dbReference>
<accession>A0A0F9TPT7</accession>
<name>A0A0F9TPT7_9ZZZZ</name>